<dbReference type="InterPro" id="IPR036322">
    <property type="entry name" value="WD40_repeat_dom_sf"/>
</dbReference>
<name>A0AAN7K1K4_9MYRT</name>
<dbReference type="InterPro" id="IPR015943">
    <property type="entry name" value="WD40/YVTN_repeat-like_dom_sf"/>
</dbReference>
<dbReference type="PROSITE" id="PS50082">
    <property type="entry name" value="WD_REPEATS_2"/>
    <property type="match status" value="1"/>
</dbReference>
<dbReference type="GO" id="GO:0003677">
    <property type="term" value="F:DNA binding"/>
    <property type="evidence" value="ECO:0007669"/>
    <property type="project" value="UniProtKB-KW"/>
</dbReference>
<dbReference type="PROSITE" id="PS00678">
    <property type="entry name" value="WD_REPEATS_1"/>
    <property type="match status" value="1"/>
</dbReference>
<dbReference type="SUPFAM" id="SSF50978">
    <property type="entry name" value="WD40 repeat-like"/>
    <property type="match status" value="1"/>
</dbReference>
<comment type="caution">
    <text evidence="10">The sequence shown here is derived from an EMBL/GenBank/DDBJ whole genome shotgun (WGS) entry which is preliminary data.</text>
</comment>
<dbReference type="GO" id="GO:2000001">
    <property type="term" value="P:regulation of DNA damage checkpoint"/>
    <property type="evidence" value="ECO:0007669"/>
    <property type="project" value="TreeGrafter"/>
</dbReference>
<evidence type="ECO:0000313" key="11">
    <source>
        <dbReference type="Proteomes" id="UP001345219"/>
    </source>
</evidence>
<keyword evidence="4 8" id="KW-0853">WD repeat</keyword>
<evidence type="ECO:0000256" key="6">
    <source>
        <dbReference type="ARBA" id="ARBA00022763"/>
    </source>
</evidence>
<dbReference type="EMBL" id="JAXIOK010000012">
    <property type="protein sequence ID" value="KAK4757572.1"/>
    <property type="molecule type" value="Genomic_DNA"/>
</dbReference>
<dbReference type="InterPro" id="IPR050853">
    <property type="entry name" value="WD_repeat_DNA-damage-binding"/>
</dbReference>
<dbReference type="AlphaFoldDB" id="A0AAN7K1K4"/>
<dbReference type="GO" id="GO:0006974">
    <property type="term" value="P:DNA damage response"/>
    <property type="evidence" value="ECO:0007669"/>
    <property type="project" value="UniProtKB-KW"/>
</dbReference>
<keyword evidence="5" id="KW-0677">Repeat</keyword>
<reference evidence="10 11" key="1">
    <citation type="journal article" date="2023" name="Hortic Res">
        <title>Pangenome of water caltrop reveals structural variations and asymmetric subgenome divergence after allopolyploidization.</title>
        <authorList>
            <person name="Zhang X."/>
            <person name="Chen Y."/>
            <person name="Wang L."/>
            <person name="Yuan Y."/>
            <person name="Fang M."/>
            <person name="Shi L."/>
            <person name="Lu R."/>
            <person name="Comes H.P."/>
            <person name="Ma Y."/>
            <person name="Chen Y."/>
            <person name="Huang G."/>
            <person name="Zhou Y."/>
            <person name="Zheng Z."/>
            <person name="Qiu Y."/>
        </authorList>
    </citation>
    <scope>NUCLEOTIDE SEQUENCE [LARGE SCALE GENOMIC DNA]</scope>
    <source>
        <tissue evidence="10">Roots</tissue>
    </source>
</reference>
<evidence type="ECO:0000256" key="3">
    <source>
        <dbReference type="ARBA" id="ARBA00021234"/>
    </source>
</evidence>
<dbReference type="PANTHER" id="PTHR14773">
    <property type="entry name" value="WD REPEAT-CONTAINING PROTEIN 76"/>
    <property type="match status" value="1"/>
</dbReference>
<proteinExistence type="inferred from homology"/>
<dbReference type="Pfam" id="PF00400">
    <property type="entry name" value="WD40"/>
    <property type="match status" value="2"/>
</dbReference>
<dbReference type="Gene3D" id="2.130.10.10">
    <property type="entry name" value="YVTN repeat-like/Quinoprotein amine dehydrogenase"/>
    <property type="match status" value="1"/>
</dbReference>
<comment type="similarity">
    <text evidence="2">Belongs to the WD repeat DDB2/WDR76 family.</text>
</comment>
<organism evidence="10 11">
    <name type="scientific">Trapa incisa</name>
    <dbReference type="NCBI Taxonomy" id="236973"/>
    <lineage>
        <taxon>Eukaryota</taxon>
        <taxon>Viridiplantae</taxon>
        <taxon>Streptophyta</taxon>
        <taxon>Embryophyta</taxon>
        <taxon>Tracheophyta</taxon>
        <taxon>Spermatophyta</taxon>
        <taxon>Magnoliopsida</taxon>
        <taxon>eudicotyledons</taxon>
        <taxon>Gunneridae</taxon>
        <taxon>Pentapetalae</taxon>
        <taxon>rosids</taxon>
        <taxon>malvids</taxon>
        <taxon>Myrtales</taxon>
        <taxon>Lythraceae</taxon>
        <taxon>Trapa</taxon>
    </lineage>
</organism>
<evidence type="ECO:0000256" key="8">
    <source>
        <dbReference type="PROSITE-ProRule" id="PRU00221"/>
    </source>
</evidence>
<keyword evidence="11" id="KW-1185">Reference proteome</keyword>
<keyword evidence="7" id="KW-0238">DNA-binding</keyword>
<dbReference type="FunFam" id="2.130.10.10:FF:000180">
    <property type="entry name" value="WD repeat-containing protein 76"/>
    <property type="match status" value="1"/>
</dbReference>
<dbReference type="PROSITE" id="PS50294">
    <property type="entry name" value="WD_REPEATS_REGION"/>
    <property type="match status" value="1"/>
</dbReference>
<gene>
    <name evidence="10" type="ORF">SAY87_018873</name>
</gene>
<evidence type="ECO:0000313" key="10">
    <source>
        <dbReference type="EMBL" id="KAK4757572.1"/>
    </source>
</evidence>
<evidence type="ECO:0000256" key="9">
    <source>
        <dbReference type="SAM" id="MobiDB-lite"/>
    </source>
</evidence>
<protein>
    <recommendedName>
        <fullName evidence="3">WD repeat-containing protein 76</fullName>
    </recommendedName>
</protein>
<evidence type="ECO:0000256" key="2">
    <source>
        <dbReference type="ARBA" id="ARBA00005434"/>
    </source>
</evidence>
<evidence type="ECO:0000256" key="5">
    <source>
        <dbReference type="ARBA" id="ARBA00022737"/>
    </source>
</evidence>
<dbReference type="InterPro" id="IPR019775">
    <property type="entry name" value="WD40_repeat_CS"/>
</dbReference>
<evidence type="ECO:0000256" key="4">
    <source>
        <dbReference type="ARBA" id="ARBA00022574"/>
    </source>
</evidence>
<dbReference type="PANTHER" id="PTHR14773:SF0">
    <property type="entry name" value="WD REPEAT-CONTAINING PROTEIN 76"/>
    <property type="match status" value="1"/>
</dbReference>
<evidence type="ECO:0000256" key="1">
    <source>
        <dbReference type="ARBA" id="ARBA00002530"/>
    </source>
</evidence>
<dbReference type="SMART" id="SM00320">
    <property type="entry name" value="WD40"/>
    <property type="match status" value="3"/>
</dbReference>
<accession>A0AAN7K1K4</accession>
<feature type="region of interest" description="Disordered" evidence="9">
    <location>
        <begin position="82"/>
        <end position="124"/>
    </location>
</feature>
<dbReference type="InterPro" id="IPR001680">
    <property type="entry name" value="WD40_rpt"/>
</dbReference>
<sequence>MYLIKRFPFPPESNFLSLPLSLKSQKKLLIGISFPLHSCLLSPMASNNKMTEYERKRLENIRRNDEMMAALKLHSRAAELSAATKRQKVGTKTYKTNTEKAETPVVTRRSLRTRGLPPDLKGLGDDYSVHTDTISELRKSDPNASMMDAKPITMDTAYRGSGSDRAFRDIIMSFCKKAEIGSSPMGGFDRSEQSQKVENLCDSAVDLDRTKNGNLPSNVNIKYEGGDQTLLDINTLSLEVNNIARVVPGRIMAIKFFPTPNMRMIAVGNKFGNVAFWNMEAPEVEDGILLYQTHPGPVSGISISEFNMSKMFTCCYEGFLRRMDIEKEVFDLVYVADQCIYSLCQQPNNSSGLYLGEGRGGLKFWDERTGKTPDSWDLHESRINTIDFNPRNPSIMATSSSDGTSCIWDLRNISSSRVKSIRVVNHKKAVHAAYFSPSGSFLATSSFDDTVGIVSGTEFNETSFVRHNNHTGRWISTFRPIWGWDDSYIFTGNMNRAVDVISLSRKSIICSLKSPYISAIPCRFAAHPFEVGTLAAATSGGQVYTWTAN</sequence>
<dbReference type="GO" id="GO:0005634">
    <property type="term" value="C:nucleus"/>
    <property type="evidence" value="ECO:0007669"/>
    <property type="project" value="TreeGrafter"/>
</dbReference>
<evidence type="ECO:0000256" key="7">
    <source>
        <dbReference type="ARBA" id="ARBA00023125"/>
    </source>
</evidence>
<dbReference type="Proteomes" id="UP001345219">
    <property type="component" value="Chromosome 15"/>
</dbReference>
<feature type="repeat" description="WD" evidence="8">
    <location>
        <begin position="376"/>
        <end position="418"/>
    </location>
</feature>
<comment type="function">
    <text evidence="1">Specifically binds 5-hydroxymethylcytosine (5hmC), suggesting that it acts as a specific reader of 5hmC.</text>
</comment>
<keyword evidence="6" id="KW-0227">DNA damage</keyword>